<dbReference type="InterPro" id="IPR039424">
    <property type="entry name" value="SBP_5"/>
</dbReference>
<dbReference type="SUPFAM" id="SSF53850">
    <property type="entry name" value="Periplasmic binding protein-like II"/>
    <property type="match status" value="1"/>
</dbReference>
<evidence type="ECO:0000313" key="3">
    <source>
        <dbReference type="Proteomes" id="UP000199622"/>
    </source>
</evidence>
<feature type="domain" description="Solute-binding protein family 5" evidence="1">
    <location>
        <begin position="108"/>
        <end position="438"/>
    </location>
</feature>
<dbReference type="Gene3D" id="3.10.105.10">
    <property type="entry name" value="Dipeptide-binding Protein, Domain 3"/>
    <property type="match status" value="1"/>
</dbReference>
<dbReference type="InterPro" id="IPR000914">
    <property type="entry name" value="SBP_5_dom"/>
</dbReference>
<dbReference type="Pfam" id="PF00496">
    <property type="entry name" value="SBP_bac_5"/>
    <property type="match status" value="1"/>
</dbReference>
<accession>A0A1H5BVG4</accession>
<dbReference type="PANTHER" id="PTHR30290">
    <property type="entry name" value="PERIPLASMIC BINDING COMPONENT OF ABC TRANSPORTER"/>
    <property type="match status" value="1"/>
</dbReference>
<dbReference type="GO" id="GO:1904680">
    <property type="term" value="F:peptide transmembrane transporter activity"/>
    <property type="evidence" value="ECO:0007669"/>
    <property type="project" value="TreeGrafter"/>
</dbReference>
<dbReference type="GO" id="GO:0015833">
    <property type="term" value="P:peptide transport"/>
    <property type="evidence" value="ECO:0007669"/>
    <property type="project" value="TreeGrafter"/>
</dbReference>
<dbReference type="CDD" id="cd08501">
    <property type="entry name" value="PBP2_Lpqw"/>
    <property type="match status" value="1"/>
</dbReference>
<evidence type="ECO:0000259" key="1">
    <source>
        <dbReference type="Pfam" id="PF00496"/>
    </source>
</evidence>
<dbReference type="EMBL" id="FNSO01000004">
    <property type="protein sequence ID" value="SED58201.1"/>
    <property type="molecule type" value="Genomic_DNA"/>
</dbReference>
<reference evidence="3" key="1">
    <citation type="submission" date="2016-10" db="EMBL/GenBank/DDBJ databases">
        <authorList>
            <person name="Varghese N."/>
            <person name="Submissions S."/>
        </authorList>
    </citation>
    <scope>NUCLEOTIDE SEQUENCE [LARGE SCALE GENOMIC DNA]</scope>
    <source>
        <strain evidence="3">DSM 44544</strain>
    </source>
</reference>
<name>A0A1H5BVG4_9PSEU</name>
<keyword evidence="3" id="KW-1185">Reference proteome</keyword>
<sequence>MADPIGDNGEEQGVRVNRKAVPVLALAAVLLTACSNTPPPPVVSSSVAPVSSTGKTPSQIVVGVDDVLGGYNPHNLADSSQVTSALSQLLLPSVFRQKDDGTTQLDKNLMKSAEVISQQPFVVAYDIRADASWSDGAPIAAEDFDYLRTQMRDQPGVIEPAGYRQITDLQSREGGKRVEVTFAKPYPGWQTLFSDLLPAHLLKDAPDGWRGALASNFPAVAGPFSIKSLDTARGEVILERNERYWEKPAAIDRIVLRRSDQNTLLAALRSGNDQFALARTTGDELKLLGELGSAVKLHTVARPLVAGVLLRPVSATLQDARVRAGIAAFLDRAKLITEGVNGGPSSALHADAQVTAPSVKGYAATIPPGPPTAPDVAKGEESLKAAGYTKTAGTWRKNGKALSLVIASPMAQEPYATIAKELTGELAAQGIEVNAITPPPRDLFSGLLAMPVVSGVQQPTGDSAGNVGVDIAVVPQAVGGDTASVLASTFGCRPEQTAAGVDKTKPVVPGNAAGFCDPALQPSIDAALSGSTQITEALTTLEPELWRQNVVIPLFQLADTLAIGSGISGVTPGPPMVGPFGSAVNWTRGPK</sequence>
<protein>
    <submittedName>
        <fullName evidence="2">ABC-type transport system, substrate-binding protein</fullName>
    </submittedName>
</protein>
<dbReference type="STRING" id="208445.SAMN04489727_8457"/>
<dbReference type="PANTHER" id="PTHR30290:SF65">
    <property type="entry name" value="MONOACYL PHOSPHATIDYLINOSITOL TETRAMANNOSIDE-BINDING PROTEIN LPQW-RELATED"/>
    <property type="match status" value="1"/>
</dbReference>
<organism evidence="2 3">
    <name type="scientific">Amycolatopsis tolypomycina</name>
    <dbReference type="NCBI Taxonomy" id="208445"/>
    <lineage>
        <taxon>Bacteria</taxon>
        <taxon>Bacillati</taxon>
        <taxon>Actinomycetota</taxon>
        <taxon>Actinomycetes</taxon>
        <taxon>Pseudonocardiales</taxon>
        <taxon>Pseudonocardiaceae</taxon>
        <taxon>Amycolatopsis</taxon>
    </lineage>
</organism>
<dbReference type="Gene3D" id="3.90.76.10">
    <property type="entry name" value="Dipeptide-binding Protein, Domain 1"/>
    <property type="match status" value="1"/>
</dbReference>
<proteinExistence type="predicted"/>
<dbReference type="AlphaFoldDB" id="A0A1H5BVG4"/>
<gene>
    <name evidence="2" type="ORF">SAMN04489727_8457</name>
</gene>
<evidence type="ECO:0000313" key="2">
    <source>
        <dbReference type="EMBL" id="SED58201.1"/>
    </source>
</evidence>
<dbReference type="Proteomes" id="UP000199622">
    <property type="component" value="Unassembled WGS sequence"/>
</dbReference>
<dbReference type="Gene3D" id="3.40.190.10">
    <property type="entry name" value="Periplasmic binding protein-like II"/>
    <property type="match status" value="1"/>
</dbReference>